<evidence type="ECO:0000313" key="4">
    <source>
        <dbReference type="EMBL" id="CUI15517.1"/>
    </source>
</evidence>
<dbReference type="InterPro" id="IPR050576">
    <property type="entry name" value="Cilia_flagella_integrity"/>
</dbReference>
<dbReference type="OrthoDB" id="1904536at2759"/>
<dbReference type="Proteomes" id="UP000051952">
    <property type="component" value="Unassembled WGS sequence"/>
</dbReference>
<sequence>MEMTPAVLRDACKKNGGYAQPLLNDQLFLQCQGFGKIANLEPYVNLKVLWLEQNGLATIEGLEKNTILVSLFLQNNAISRISGLSALGNLRILNLSHNYISKIEGLGASCPLLETLQISHNMIPSLEACEDLWLLADTLSSVDLSYNKMERSESDAPVPTGTPDLTIVNFFKKLPNVSVIYLQGNGLSHGMKNYRKNMIVHLPQLTYLDERPVFADERRATEAWGTGGDQAEKDERALIRQEKKDELTSCVQTMAKAMEANRETRDRLTKQWDEQREREREELKVRRQENKRQINLLDAEEYDVRGVVEIEEDDAWEDIRYDLEKKFDAAMKLENTFKKIHQQEADVEALRRKVDEELKDQEERIALLLEQTAAQDAARIAKAAPKVQHVDPQSDDTLAVAAAPAGPSRLQESMNYWIRQLDKSDDDVLAQMESDLQGYLKELEPGLPTVRAVNVITDAAVTTTVKAKQPLQKMQRAVTQAVAVTSASLREGGSKNSSREALWESFYAWETRNRK</sequence>
<dbReference type="InterPro" id="IPR032675">
    <property type="entry name" value="LRR_dom_sf"/>
</dbReference>
<dbReference type="EMBL" id="CYKH01002197">
    <property type="protein sequence ID" value="CUI15517.1"/>
    <property type="molecule type" value="Genomic_DNA"/>
</dbReference>
<keyword evidence="5" id="KW-1185">Reference proteome</keyword>
<dbReference type="PANTHER" id="PTHR45973:SF26">
    <property type="entry name" value="LEUCINE-RICH REPEAT-CONTAINING PROTEIN ODA7"/>
    <property type="match status" value="1"/>
</dbReference>
<dbReference type="Pfam" id="PF12799">
    <property type="entry name" value="LRR_4"/>
    <property type="match status" value="1"/>
</dbReference>
<dbReference type="SUPFAM" id="SSF52075">
    <property type="entry name" value="Outer arm dynein light chain 1"/>
    <property type="match status" value="1"/>
</dbReference>
<name>A0A0S4KIJ3_BODSA</name>
<dbReference type="PROSITE" id="PS51450">
    <property type="entry name" value="LRR"/>
    <property type="match status" value="3"/>
</dbReference>
<evidence type="ECO:0000256" key="3">
    <source>
        <dbReference type="SAM" id="Coils"/>
    </source>
</evidence>
<keyword evidence="1" id="KW-0433">Leucine-rich repeat</keyword>
<dbReference type="VEuPathDB" id="TriTrypDB:BSAL_45060"/>
<dbReference type="Gene3D" id="3.80.10.10">
    <property type="entry name" value="Ribonuclease Inhibitor"/>
    <property type="match status" value="2"/>
</dbReference>
<evidence type="ECO:0000313" key="5">
    <source>
        <dbReference type="Proteomes" id="UP000051952"/>
    </source>
</evidence>
<organism evidence="4 5">
    <name type="scientific">Bodo saltans</name>
    <name type="common">Flagellated protozoan</name>
    <dbReference type="NCBI Taxonomy" id="75058"/>
    <lineage>
        <taxon>Eukaryota</taxon>
        <taxon>Discoba</taxon>
        <taxon>Euglenozoa</taxon>
        <taxon>Kinetoplastea</taxon>
        <taxon>Metakinetoplastina</taxon>
        <taxon>Eubodonida</taxon>
        <taxon>Bodonidae</taxon>
        <taxon>Bodo</taxon>
    </lineage>
</organism>
<keyword evidence="3" id="KW-0175">Coiled coil</keyword>
<dbReference type="PANTHER" id="PTHR45973">
    <property type="entry name" value="PROTEIN PHOSPHATASE 1 REGULATORY SUBUNIT SDS22-RELATED"/>
    <property type="match status" value="1"/>
</dbReference>
<evidence type="ECO:0000256" key="1">
    <source>
        <dbReference type="ARBA" id="ARBA00022614"/>
    </source>
</evidence>
<dbReference type="InterPro" id="IPR001611">
    <property type="entry name" value="Leu-rich_rpt"/>
</dbReference>
<feature type="coiled-coil region" evidence="3">
    <location>
        <begin position="333"/>
        <end position="371"/>
    </location>
</feature>
<protein>
    <recommendedName>
        <fullName evidence="6">Leucine-rich repeat protein</fullName>
    </recommendedName>
</protein>
<evidence type="ECO:0008006" key="6">
    <source>
        <dbReference type="Google" id="ProtNLM"/>
    </source>
</evidence>
<evidence type="ECO:0000256" key="2">
    <source>
        <dbReference type="ARBA" id="ARBA00022737"/>
    </source>
</evidence>
<dbReference type="AlphaFoldDB" id="A0A0S4KIJ3"/>
<accession>A0A0S4KIJ3</accession>
<gene>
    <name evidence="4" type="ORF">BSAL_45060</name>
</gene>
<dbReference type="InterPro" id="IPR025875">
    <property type="entry name" value="Leu-rich_rpt_4"/>
</dbReference>
<keyword evidence="2" id="KW-0677">Repeat</keyword>
<dbReference type="SMART" id="SM00365">
    <property type="entry name" value="LRR_SD22"/>
    <property type="match status" value="3"/>
</dbReference>
<reference evidence="5" key="1">
    <citation type="submission" date="2015-09" db="EMBL/GenBank/DDBJ databases">
        <authorList>
            <consortium name="Pathogen Informatics"/>
        </authorList>
    </citation>
    <scope>NUCLEOTIDE SEQUENCE [LARGE SCALE GENOMIC DNA]</scope>
    <source>
        <strain evidence="5">Lake Konstanz</strain>
    </source>
</reference>
<proteinExistence type="predicted"/>